<dbReference type="AlphaFoldDB" id="A0A8S1RR40"/>
<dbReference type="EMBL" id="CAJJDN010000244">
    <property type="protein sequence ID" value="CAD8129770.1"/>
    <property type="molecule type" value="Genomic_DNA"/>
</dbReference>
<comment type="caution">
    <text evidence="2">The sequence shown here is derived from an EMBL/GenBank/DDBJ whole genome shotgun (WGS) entry which is preliminary data.</text>
</comment>
<proteinExistence type="predicted"/>
<reference evidence="2" key="1">
    <citation type="submission" date="2021-01" db="EMBL/GenBank/DDBJ databases">
        <authorList>
            <consortium name="Genoscope - CEA"/>
            <person name="William W."/>
        </authorList>
    </citation>
    <scope>NUCLEOTIDE SEQUENCE</scope>
</reference>
<keyword evidence="3" id="KW-1185">Reference proteome</keyword>
<keyword evidence="1" id="KW-0812">Transmembrane</keyword>
<keyword evidence="1" id="KW-1133">Transmembrane helix</keyword>
<sequence length="89" mass="10786">MGYLGKKKIKQQQGHTKIILHFHFIQIKISWHLEVMIKQLVYGVQTRKHNYENQIRHWRNIFNFNFPLMVILQHQMVVIVLSAYGMLQL</sequence>
<protein>
    <submittedName>
        <fullName evidence="2">Uncharacterized protein</fullName>
    </submittedName>
</protein>
<evidence type="ECO:0000313" key="3">
    <source>
        <dbReference type="Proteomes" id="UP000692954"/>
    </source>
</evidence>
<gene>
    <name evidence="2" type="ORF">PSON_ATCC_30995.1.T2440001</name>
</gene>
<accession>A0A8S1RR40</accession>
<dbReference type="Proteomes" id="UP000692954">
    <property type="component" value="Unassembled WGS sequence"/>
</dbReference>
<feature type="transmembrane region" description="Helical" evidence="1">
    <location>
        <begin position="66"/>
        <end position="87"/>
    </location>
</feature>
<evidence type="ECO:0000313" key="2">
    <source>
        <dbReference type="EMBL" id="CAD8129770.1"/>
    </source>
</evidence>
<keyword evidence="1" id="KW-0472">Membrane</keyword>
<organism evidence="2 3">
    <name type="scientific">Paramecium sonneborni</name>
    <dbReference type="NCBI Taxonomy" id="65129"/>
    <lineage>
        <taxon>Eukaryota</taxon>
        <taxon>Sar</taxon>
        <taxon>Alveolata</taxon>
        <taxon>Ciliophora</taxon>
        <taxon>Intramacronucleata</taxon>
        <taxon>Oligohymenophorea</taxon>
        <taxon>Peniculida</taxon>
        <taxon>Parameciidae</taxon>
        <taxon>Paramecium</taxon>
    </lineage>
</organism>
<evidence type="ECO:0000256" key="1">
    <source>
        <dbReference type="SAM" id="Phobius"/>
    </source>
</evidence>
<name>A0A8S1RR40_9CILI</name>